<dbReference type="PANTHER" id="PTHR30231">
    <property type="entry name" value="DNA POLYMERASE III SUBUNIT EPSILON"/>
    <property type="match status" value="1"/>
</dbReference>
<reference evidence="4 5" key="1">
    <citation type="submission" date="2020-01" db="EMBL/GenBank/DDBJ databases">
        <authorList>
            <person name="Kim M.K."/>
        </authorList>
    </citation>
    <scope>NUCLEOTIDE SEQUENCE [LARGE SCALE GENOMIC DNA]</scope>
    <source>
        <strain evidence="4 5">BT213</strain>
    </source>
</reference>
<protein>
    <submittedName>
        <fullName evidence="4">3'-5' exonuclease</fullName>
    </submittedName>
</protein>
<keyword evidence="4" id="KW-0540">Nuclease</keyword>
<dbReference type="InterPro" id="IPR036397">
    <property type="entry name" value="RNaseH_sf"/>
</dbReference>
<dbReference type="CDD" id="cd06130">
    <property type="entry name" value="DNA_pol_III_epsilon_like"/>
    <property type="match status" value="1"/>
</dbReference>
<comment type="function">
    <text evidence="1">DNA polymerase III is a complex, multichain enzyme responsible for most of the replicative synthesis in bacteria. The epsilon subunit contain the editing function and is a proofreading 3'-5' exonuclease.</text>
</comment>
<evidence type="ECO:0000256" key="1">
    <source>
        <dbReference type="ARBA" id="ARBA00025483"/>
    </source>
</evidence>
<dbReference type="Pfam" id="PF00929">
    <property type="entry name" value="RNase_T"/>
    <property type="match status" value="1"/>
</dbReference>
<dbReference type="Proteomes" id="UP000478546">
    <property type="component" value="Unassembled WGS sequence"/>
</dbReference>
<dbReference type="GO" id="GO:0005829">
    <property type="term" value="C:cytosol"/>
    <property type="evidence" value="ECO:0007669"/>
    <property type="project" value="TreeGrafter"/>
</dbReference>
<feature type="domain" description="Exonuclease" evidence="3">
    <location>
        <begin position="2"/>
        <end position="167"/>
    </location>
</feature>
<keyword evidence="4" id="KW-0269">Exonuclease</keyword>
<dbReference type="SMART" id="SM00479">
    <property type="entry name" value="EXOIII"/>
    <property type="match status" value="1"/>
</dbReference>
<dbReference type="GO" id="GO:0008408">
    <property type="term" value="F:3'-5' exonuclease activity"/>
    <property type="evidence" value="ECO:0007669"/>
    <property type="project" value="TreeGrafter"/>
</dbReference>
<sequence>MDFVSLDFETATPQRDSPCELGITIVRDRQIVETKSWLIKPLYYPNFNHFNIAVHGIKPADVAQQPTFDQLWPEIKPYLEGQLLIAHNASFDFSVLRKTMATYNLPVPQARFACSLKFSRNIWKGLNAYDLKTLCNMHRISFLHHRAASDSHACAALTLKALDHTCTFSETEFPDKMLSRISNLN</sequence>
<accession>A0A6B2H8T9</accession>
<dbReference type="GO" id="GO:0003676">
    <property type="term" value="F:nucleic acid binding"/>
    <property type="evidence" value="ECO:0007669"/>
    <property type="project" value="InterPro"/>
</dbReference>
<dbReference type="SUPFAM" id="SSF53098">
    <property type="entry name" value="Ribonuclease H-like"/>
    <property type="match status" value="1"/>
</dbReference>
<keyword evidence="5" id="KW-1185">Reference proteome</keyword>
<evidence type="ECO:0000313" key="4">
    <source>
        <dbReference type="EMBL" id="NDK55604.1"/>
    </source>
</evidence>
<proteinExistence type="predicted"/>
<dbReference type="Gene3D" id="3.30.420.10">
    <property type="entry name" value="Ribonuclease H-like superfamily/Ribonuclease H"/>
    <property type="match status" value="1"/>
</dbReference>
<dbReference type="RefSeq" id="WP_162345654.1">
    <property type="nucleotide sequence ID" value="NZ_JAAEAA010000006.1"/>
</dbReference>
<dbReference type="InterPro" id="IPR013520">
    <property type="entry name" value="Ribonucl_H"/>
</dbReference>
<comment type="caution">
    <text evidence="4">The sequence shown here is derived from an EMBL/GenBank/DDBJ whole genome shotgun (WGS) entry which is preliminary data.</text>
</comment>
<evidence type="ECO:0000259" key="3">
    <source>
        <dbReference type="SMART" id="SM00479"/>
    </source>
</evidence>
<dbReference type="GO" id="GO:0006259">
    <property type="term" value="P:DNA metabolic process"/>
    <property type="evidence" value="ECO:0007669"/>
    <property type="project" value="UniProtKB-ARBA"/>
</dbReference>
<gene>
    <name evidence="4" type="ORF">GWO68_06740</name>
</gene>
<keyword evidence="4" id="KW-0378">Hydrolase</keyword>
<dbReference type="PANTHER" id="PTHR30231:SF42">
    <property type="entry name" value="EXONUCLEASE"/>
    <property type="match status" value="1"/>
</dbReference>
<organism evidence="4 5">
    <name type="scientific">Pontibacter fetidus</name>
    <dbReference type="NCBI Taxonomy" id="2700082"/>
    <lineage>
        <taxon>Bacteria</taxon>
        <taxon>Pseudomonadati</taxon>
        <taxon>Bacteroidota</taxon>
        <taxon>Cytophagia</taxon>
        <taxon>Cytophagales</taxon>
        <taxon>Hymenobacteraceae</taxon>
        <taxon>Pontibacter</taxon>
    </lineage>
</organism>
<dbReference type="EMBL" id="JAAEAA010000006">
    <property type="protein sequence ID" value="NDK55604.1"/>
    <property type="molecule type" value="Genomic_DNA"/>
</dbReference>
<evidence type="ECO:0000256" key="2">
    <source>
        <dbReference type="ARBA" id="ARBA00026073"/>
    </source>
</evidence>
<dbReference type="AlphaFoldDB" id="A0A6B2H8T9"/>
<dbReference type="FunFam" id="3.30.420.10:FF:000045">
    <property type="entry name" value="3'-5' exonuclease DinG"/>
    <property type="match status" value="1"/>
</dbReference>
<comment type="subunit">
    <text evidence="2">DNA polymerase III contains a core (composed of alpha, epsilon and theta chains) that associates with a tau subunit. This core dimerizes to form the POLIII' complex. PolIII' associates with the gamma complex (composed of gamma, delta, delta', psi and chi chains) and with the beta chain to form the complete DNA polymerase III complex.</text>
</comment>
<evidence type="ECO:0000313" key="5">
    <source>
        <dbReference type="Proteomes" id="UP000478546"/>
    </source>
</evidence>
<dbReference type="InterPro" id="IPR012337">
    <property type="entry name" value="RNaseH-like_sf"/>
</dbReference>
<name>A0A6B2H8T9_9BACT</name>